<organism evidence="1 2">
    <name type="scientific">Dioscorea zingiberensis</name>
    <dbReference type="NCBI Taxonomy" id="325984"/>
    <lineage>
        <taxon>Eukaryota</taxon>
        <taxon>Viridiplantae</taxon>
        <taxon>Streptophyta</taxon>
        <taxon>Embryophyta</taxon>
        <taxon>Tracheophyta</taxon>
        <taxon>Spermatophyta</taxon>
        <taxon>Magnoliopsida</taxon>
        <taxon>Liliopsida</taxon>
        <taxon>Dioscoreales</taxon>
        <taxon>Dioscoreaceae</taxon>
        <taxon>Dioscorea</taxon>
    </lineage>
</organism>
<proteinExistence type="predicted"/>
<name>A0A9D5BXP9_9LILI</name>
<comment type="caution">
    <text evidence="1">The sequence shown here is derived from an EMBL/GenBank/DDBJ whole genome shotgun (WGS) entry which is preliminary data.</text>
</comment>
<evidence type="ECO:0000313" key="1">
    <source>
        <dbReference type="EMBL" id="KAJ0962579.1"/>
    </source>
</evidence>
<evidence type="ECO:0000313" key="2">
    <source>
        <dbReference type="Proteomes" id="UP001085076"/>
    </source>
</evidence>
<dbReference type="AlphaFoldDB" id="A0A9D5BXP9"/>
<dbReference type="EMBL" id="JAGGNH010000009">
    <property type="protein sequence ID" value="KAJ0962579.1"/>
    <property type="molecule type" value="Genomic_DNA"/>
</dbReference>
<dbReference type="Proteomes" id="UP001085076">
    <property type="component" value="Miscellaneous, Linkage group lg09"/>
</dbReference>
<gene>
    <name evidence="1" type="ORF">J5N97_027701</name>
</gene>
<keyword evidence="2" id="KW-1185">Reference proteome</keyword>
<reference evidence="1" key="1">
    <citation type="submission" date="2021-03" db="EMBL/GenBank/DDBJ databases">
        <authorList>
            <person name="Li Z."/>
            <person name="Yang C."/>
        </authorList>
    </citation>
    <scope>NUCLEOTIDE SEQUENCE</scope>
    <source>
        <strain evidence="1">Dzin_1.0</strain>
        <tissue evidence="1">Leaf</tissue>
    </source>
</reference>
<sequence>MSLSSANEAWCSSIFLVAVLGASSLPDQASIKEAWCSSTSLLAGLLLELGFVSSHIGGLGGLCSLLVGLGETSRRSYVIGLVAGLLCTSPLDWCWLELLFRQSRPLWPIPPQTRQVMAGRQSTAMCPDLRHYPQTSTTPSGVLMYDGERGRVPRECDIGGLLCVLCSSSEQHRRLKCTSSQPFSPSEPAVWCRSGVGLSRPTSLILRGRNCCDLKLSI</sequence>
<protein>
    <submittedName>
        <fullName evidence="1">Uncharacterized protein</fullName>
    </submittedName>
</protein>
<reference evidence="1" key="2">
    <citation type="journal article" date="2022" name="Hortic Res">
        <title>The genome of Dioscorea zingiberensis sheds light on the biosynthesis, origin and evolution of the medicinally important diosgenin saponins.</title>
        <authorList>
            <person name="Li Y."/>
            <person name="Tan C."/>
            <person name="Li Z."/>
            <person name="Guo J."/>
            <person name="Li S."/>
            <person name="Chen X."/>
            <person name="Wang C."/>
            <person name="Dai X."/>
            <person name="Yang H."/>
            <person name="Song W."/>
            <person name="Hou L."/>
            <person name="Xu J."/>
            <person name="Tong Z."/>
            <person name="Xu A."/>
            <person name="Yuan X."/>
            <person name="Wang W."/>
            <person name="Yang Q."/>
            <person name="Chen L."/>
            <person name="Sun Z."/>
            <person name="Wang K."/>
            <person name="Pan B."/>
            <person name="Chen J."/>
            <person name="Bao Y."/>
            <person name="Liu F."/>
            <person name="Qi X."/>
            <person name="Gang D.R."/>
            <person name="Wen J."/>
            <person name="Li J."/>
        </authorList>
    </citation>
    <scope>NUCLEOTIDE SEQUENCE</scope>
    <source>
        <strain evidence="1">Dzin_1.0</strain>
    </source>
</reference>
<accession>A0A9D5BXP9</accession>